<evidence type="ECO:0000313" key="19">
    <source>
        <dbReference type="EMBL" id="OVF10599.1"/>
    </source>
</evidence>
<dbReference type="GO" id="GO:0016485">
    <property type="term" value="P:protein processing"/>
    <property type="evidence" value="ECO:0007669"/>
    <property type="project" value="TreeGrafter"/>
</dbReference>
<keyword evidence="11" id="KW-0865">Zymogen</keyword>
<dbReference type="SUPFAM" id="SSF52743">
    <property type="entry name" value="Subtilisin-like"/>
    <property type="match status" value="1"/>
</dbReference>
<comment type="caution">
    <text evidence="19">The sequence shown here is derived from an EMBL/GenBank/DDBJ whole genome shotgun (WGS) entry which is preliminary data.</text>
</comment>
<dbReference type="PROSITE" id="PS00137">
    <property type="entry name" value="SUBTILASE_HIS"/>
    <property type="match status" value="1"/>
</dbReference>
<keyword evidence="12" id="KW-0325">Glycoprotein</keyword>
<gene>
    <name evidence="19" type="ORF">A9F13_02g04334</name>
</gene>
<dbReference type="GO" id="GO:0005802">
    <property type="term" value="C:trans-Golgi network"/>
    <property type="evidence" value="ECO:0007669"/>
    <property type="project" value="TreeGrafter"/>
</dbReference>
<reference evidence="19 20" key="1">
    <citation type="submission" date="2017-04" db="EMBL/GenBank/DDBJ databases">
        <title>Draft genome of the yeast Clavispora lusitaniae type strain CBS 6936.</title>
        <authorList>
            <person name="Durrens P."/>
            <person name="Klopp C."/>
            <person name="Biteau N."/>
            <person name="Fitton-Ouhabi V."/>
            <person name="Dementhon K."/>
            <person name="Accoceberry I."/>
            <person name="Sherman D.J."/>
            <person name="Noel T."/>
        </authorList>
    </citation>
    <scope>NUCLEOTIDE SEQUENCE [LARGE SCALE GENOMIC DNA]</scope>
    <source>
        <strain evidence="19 20">CBS 6936</strain>
    </source>
</reference>
<feature type="compositionally biased region" description="Basic and acidic residues" evidence="15">
    <location>
        <begin position="778"/>
        <end position="787"/>
    </location>
</feature>
<evidence type="ECO:0000256" key="9">
    <source>
        <dbReference type="ARBA" id="ARBA00022989"/>
    </source>
</evidence>
<feature type="compositionally biased region" description="Basic and acidic residues" evidence="15">
    <location>
        <begin position="818"/>
        <end position="843"/>
    </location>
</feature>
<feature type="active site" description="Charge relay system" evidence="13 14">
    <location>
        <position position="247"/>
    </location>
</feature>
<feature type="compositionally biased region" description="Basic and acidic residues" evidence="15">
    <location>
        <begin position="873"/>
        <end position="886"/>
    </location>
</feature>
<dbReference type="PROSITE" id="PS51892">
    <property type="entry name" value="SUBTILASE"/>
    <property type="match status" value="1"/>
</dbReference>
<protein>
    <submittedName>
        <fullName evidence="19">Kexin</fullName>
    </submittedName>
</protein>
<dbReference type="PANTHER" id="PTHR42884:SF14">
    <property type="entry name" value="NEUROENDOCRINE CONVERTASE 1"/>
    <property type="match status" value="1"/>
</dbReference>
<evidence type="ECO:0000256" key="13">
    <source>
        <dbReference type="PIRSR" id="PIRSR615500-1"/>
    </source>
</evidence>
<dbReference type="CDD" id="cd04059">
    <property type="entry name" value="Peptidases_S8_Protein_convertases_Kexins_Furin-like"/>
    <property type="match status" value="1"/>
</dbReference>
<dbReference type="PANTHER" id="PTHR42884">
    <property type="entry name" value="PROPROTEIN CONVERTASE SUBTILISIN/KEXIN-RELATED"/>
    <property type="match status" value="1"/>
</dbReference>
<feature type="compositionally biased region" description="Acidic residues" evidence="15">
    <location>
        <begin position="803"/>
        <end position="817"/>
    </location>
</feature>
<dbReference type="InterPro" id="IPR008979">
    <property type="entry name" value="Galactose-bd-like_sf"/>
</dbReference>
<evidence type="ECO:0000256" key="11">
    <source>
        <dbReference type="ARBA" id="ARBA00023145"/>
    </source>
</evidence>
<dbReference type="InterPro" id="IPR000209">
    <property type="entry name" value="Peptidase_S8/S53_dom"/>
</dbReference>
<feature type="transmembrane region" description="Helical" evidence="16">
    <location>
        <begin position="727"/>
        <end position="746"/>
    </location>
</feature>
<feature type="chain" id="PRO_5041701415" evidence="17">
    <location>
        <begin position="17"/>
        <end position="893"/>
    </location>
</feature>
<feature type="compositionally biased region" description="Low complexity" evidence="15">
    <location>
        <begin position="690"/>
        <end position="708"/>
    </location>
</feature>
<dbReference type="PROSITE" id="PS51829">
    <property type="entry name" value="P_HOMO_B"/>
    <property type="match status" value="1"/>
</dbReference>
<dbReference type="GO" id="GO:0007323">
    <property type="term" value="P:peptide pheromone maturation"/>
    <property type="evidence" value="ECO:0007669"/>
    <property type="project" value="UniProtKB-ARBA"/>
</dbReference>
<dbReference type="InterPro" id="IPR002884">
    <property type="entry name" value="P_dom"/>
</dbReference>
<dbReference type="InterPro" id="IPR023827">
    <property type="entry name" value="Peptidase_S8_Asp-AS"/>
</dbReference>
<accession>A0AA91Q3D5</accession>
<dbReference type="KEGG" id="clus:A9F13_02g04334"/>
<feature type="region of interest" description="Disordered" evidence="15">
    <location>
        <begin position="767"/>
        <end position="787"/>
    </location>
</feature>
<dbReference type="Gene3D" id="3.40.50.200">
    <property type="entry name" value="Peptidase S8/S53 domain"/>
    <property type="match status" value="1"/>
</dbReference>
<dbReference type="InterPro" id="IPR036852">
    <property type="entry name" value="Peptidase_S8/S53_dom_sf"/>
</dbReference>
<evidence type="ECO:0000256" key="7">
    <source>
        <dbReference type="ARBA" id="ARBA00022825"/>
    </source>
</evidence>
<dbReference type="Pfam" id="PF00082">
    <property type="entry name" value="Peptidase_S8"/>
    <property type="match status" value="1"/>
</dbReference>
<evidence type="ECO:0000256" key="1">
    <source>
        <dbReference type="ARBA" id="ARBA00004370"/>
    </source>
</evidence>
<dbReference type="GO" id="GO:0000139">
    <property type="term" value="C:Golgi membrane"/>
    <property type="evidence" value="ECO:0007669"/>
    <property type="project" value="TreeGrafter"/>
</dbReference>
<evidence type="ECO:0000256" key="3">
    <source>
        <dbReference type="ARBA" id="ARBA00022670"/>
    </source>
</evidence>
<proteinExistence type="inferred from homology"/>
<dbReference type="AlphaFoldDB" id="A0AA91Q3D5"/>
<evidence type="ECO:0000259" key="18">
    <source>
        <dbReference type="PROSITE" id="PS51829"/>
    </source>
</evidence>
<dbReference type="SUPFAM" id="SSF49785">
    <property type="entry name" value="Galactose-binding domain-like"/>
    <property type="match status" value="1"/>
</dbReference>
<evidence type="ECO:0000313" key="20">
    <source>
        <dbReference type="Proteomes" id="UP000195602"/>
    </source>
</evidence>
<dbReference type="PRINTS" id="PR00723">
    <property type="entry name" value="SUBTILISIN"/>
</dbReference>
<feature type="domain" description="P/Homo B" evidence="18">
    <location>
        <begin position="494"/>
        <end position="630"/>
    </location>
</feature>
<evidence type="ECO:0000256" key="15">
    <source>
        <dbReference type="SAM" id="MobiDB-lite"/>
    </source>
</evidence>
<feature type="compositionally biased region" description="Basic and acidic residues" evidence="15">
    <location>
        <begin position="851"/>
        <end position="864"/>
    </location>
</feature>
<feature type="active site" description="Charge relay system" evidence="13 14">
    <location>
        <position position="209"/>
    </location>
</feature>
<keyword evidence="10 16" id="KW-0472">Membrane</keyword>
<evidence type="ECO:0000256" key="5">
    <source>
        <dbReference type="ARBA" id="ARBA00022729"/>
    </source>
</evidence>
<feature type="signal peptide" evidence="17">
    <location>
        <begin position="1"/>
        <end position="16"/>
    </location>
</feature>
<dbReference type="InterPro" id="IPR022398">
    <property type="entry name" value="Peptidase_S8_His-AS"/>
</dbReference>
<keyword evidence="4 16" id="KW-0812">Transmembrane</keyword>
<keyword evidence="5 17" id="KW-0732">Signal</keyword>
<dbReference type="Proteomes" id="UP000195602">
    <property type="component" value="Unassembled WGS sequence"/>
</dbReference>
<evidence type="ECO:0000256" key="10">
    <source>
        <dbReference type="ARBA" id="ARBA00023136"/>
    </source>
</evidence>
<feature type="active site" description="Charge relay system" evidence="13 14">
    <location>
        <position position="418"/>
    </location>
</feature>
<dbReference type="GO" id="GO:0004252">
    <property type="term" value="F:serine-type endopeptidase activity"/>
    <property type="evidence" value="ECO:0007669"/>
    <property type="project" value="UniProtKB-UniRule"/>
</dbReference>
<evidence type="ECO:0000256" key="17">
    <source>
        <dbReference type="SAM" id="SignalP"/>
    </source>
</evidence>
<organism evidence="19 20">
    <name type="scientific">Clavispora lusitaniae</name>
    <name type="common">Candida lusitaniae</name>
    <dbReference type="NCBI Taxonomy" id="36911"/>
    <lineage>
        <taxon>Eukaryota</taxon>
        <taxon>Fungi</taxon>
        <taxon>Dikarya</taxon>
        <taxon>Ascomycota</taxon>
        <taxon>Saccharomycotina</taxon>
        <taxon>Pichiomycetes</taxon>
        <taxon>Metschnikowiaceae</taxon>
        <taxon>Clavispora</taxon>
    </lineage>
</organism>
<keyword evidence="8" id="KW-0106">Calcium</keyword>
<evidence type="ECO:0000256" key="6">
    <source>
        <dbReference type="ARBA" id="ARBA00022801"/>
    </source>
</evidence>
<dbReference type="InterPro" id="IPR034182">
    <property type="entry name" value="Kexin/furin"/>
</dbReference>
<evidence type="ECO:0000256" key="14">
    <source>
        <dbReference type="PROSITE-ProRule" id="PRU01240"/>
    </source>
</evidence>
<feature type="region of interest" description="Disordered" evidence="15">
    <location>
        <begin position="800"/>
        <end position="893"/>
    </location>
</feature>
<evidence type="ECO:0000256" key="12">
    <source>
        <dbReference type="ARBA" id="ARBA00023180"/>
    </source>
</evidence>
<dbReference type="InterPro" id="IPR023828">
    <property type="entry name" value="Peptidase_S8_Ser-AS"/>
</dbReference>
<dbReference type="InterPro" id="IPR015500">
    <property type="entry name" value="Peptidase_S8_subtilisin-rel"/>
</dbReference>
<dbReference type="Gene3D" id="2.60.120.260">
    <property type="entry name" value="Galactose-binding domain-like"/>
    <property type="match status" value="1"/>
</dbReference>
<keyword evidence="7 14" id="KW-0720">Serine protease</keyword>
<dbReference type="EMBL" id="LYUB02000002">
    <property type="protein sequence ID" value="OVF10599.1"/>
    <property type="molecule type" value="Genomic_DNA"/>
</dbReference>
<comment type="subcellular location">
    <subcellularLocation>
        <location evidence="1">Membrane</location>
    </subcellularLocation>
</comment>
<dbReference type="PROSITE" id="PS00136">
    <property type="entry name" value="SUBTILASE_ASP"/>
    <property type="match status" value="1"/>
</dbReference>
<evidence type="ECO:0000256" key="16">
    <source>
        <dbReference type="SAM" id="Phobius"/>
    </source>
</evidence>
<sequence>MKLALLLYILVRLAVATKIPSRDYLERQYFVVELDTRETPESLDNFIRDYNSTFRFEHPARGLDDHYVFSVAKDDPHASFLGNHNSNDYSLMRRAPGLEDEHDRLVSWQGLRSVHMMQPRRLERRMPVPIETDNDTSEECGAKSPRGLNIVDSSQEPFREVSERLGINDPIFTEQWHLINTLSPGNDVNVKDVWYRGVRGRNVTVAVIDDGVDCDSEDLAANFNARGSWDFNDNTELPKPRLFDDYHGTRCAGEIAAVKNEVCGIGVAWEAKVAGIRILSGTITAEDEAAAMVYGLDANDIYSCSWGPTDNGQTVAAPDVLVRKALIKGVQQGRDKKGAVYVFASGNGGRVGDQCNFDGYTNSIYSITVGAIDYQGQHPPYSEACSAVMVVTYSSGGREHIHTTDIHKKCASTHGGTSAAAPLAAGLFALVLSANPALTWRDVQYVCAKAAVPVNEDDGEYQVTGLGEKYSHKYGYGKLDADKLVTVAQEWKNVKPQAWYYSDVLSVDQRVTTEDEDSDVITSTITISEEELRGMNVERVEHVTVKVNIASNVRGRIGARLVSPKGVVSTLAQFRAVDTSHNGLSDWVFMSVAHLGEDGVGDWRLEVFSGPKNTLHFKDWQLRIFGESVDASKAEEFDYDTDYAAVRRDRLGSSTPESSAVSSTSSAFTESVYSTSATATVSSASTEHAVTSVSSSTSTQVSSATPTSENEEPEETKHYMTDHAGQYFMALTVLGFIVVIVLMKWHKGVGSSRRRRREDFEFDIIPGEDYSDSEADSLDLRTPDQDEREREALFEDLHAETLPDYDDDMFQIGDDDDDSRKAEQYRKGNTHSEEGTSRADDVNAKNLIDAEGSKDARDSKDAKNTSDVADIVEDAKDDAQPNKTSEENTPSAD</sequence>
<dbReference type="FunFam" id="2.60.120.260:FF:000026">
    <property type="entry name" value="proprotein convertase subtilisin/kexin type 7"/>
    <property type="match status" value="1"/>
</dbReference>
<keyword evidence="9 16" id="KW-1133">Transmembrane helix</keyword>
<evidence type="ECO:0000256" key="8">
    <source>
        <dbReference type="ARBA" id="ARBA00022837"/>
    </source>
</evidence>
<comment type="similarity">
    <text evidence="2">Belongs to the peptidase S8 family. Furin subfamily.</text>
</comment>
<name>A0AA91Q3D5_CLALS</name>
<evidence type="ECO:0000256" key="2">
    <source>
        <dbReference type="ARBA" id="ARBA00005325"/>
    </source>
</evidence>
<dbReference type="Pfam" id="PF01483">
    <property type="entry name" value="P_proprotein"/>
    <property type="match status" value="1"/>
</dbReference>
<dbReference type="PROSITE" id="PS00138">
    <property type="entry name" value="SUBTILASE_SER"/>
    <property type="match status" value="1"/>
</dbReference>
<evidence type="ECO:0000256" key="4">
    <source>
        <dbReference type="ARBA" id="ARBA00022692"/>
    </source>
</evidence>
<dbReference type="FunFam" id="3.40.50.200:FF:000005">
    <property type="entry name" value="Proprotein convertase subtilisin/kexin type 7"/>
    <property type="match status" value="1"/>
</dbReference>
<keyword evidence="6 14" id="KW-0378">Hydrolase</keyword>
<feature type="region of interest" description="Disordered" evidence="15">
    <location>
        <begin position="690"/>
        <end position="715"/>
    </location>
</feature>
<keyword evidence="3 14" id="KW-0645">Protease</keyword>